<reference evidence="2 3" key="1">
    <citation type="submission" date="2019-02" db="EMBL/GenBank/DDBJ databases">
        <title>Deep-cultivation of Planctomycetes and their phenomic and genomic characterization uncovers novel biology.</title>
        <authorList>
            <person name="Wiegand S."/>
            <person name="Jogler M."/>
            <person name="Boedeker C."/>
            <person name="Pinto D."/>
            <person name="Vollmers J."/>
            <person name="Rivas-Marin E."/>
            <person name="Kohn T."/>
            <person name="Peeters S.H."/>
            <person name="Heuer A."/>
            <person name="Rast P."/>
            <person name="Oberbeckmann S."/>
            <person name="Bunk B."/>
            <person name="Jeske O."/>
            <person name="Meyerdierks A."/>
            <person name="Storesund J.E."/>
            <person name="Kallscheuer N."/>
            <person name="Luecker S."/>
            <person name="Lage O.M."/>
            <person name="Pohl T."/>
            <person name="Merkel B.J."/>
            <person name="Hornburger P."/>
            <person name="Mueller R.-W."/>
            <person name="Bruemmer F."/>
            <person name="Labrenz M."/>
            <person name="Spormann A.M."/>
            <person name="Op den Camp H."/>
            <person name="Overmann J."/>
            <person name="Amann R."/>
            <person name="Jetten M.S.M."/>
            <person name="Mascher T."/>
            <person name="Medema M.H."/>
            <person name="Devos D.P."/>
            <person name="Kaster A.-K."/>
            <person name="Ovreas L."/>
            <person name="Rohde M."/>
            <person name="Galperin M.Y."/>
            <person name="Jogler C."/>
        </authorList>
    </citation>
    <scope>NUCLEOTIDE SEQUENCE [LARGE SCALE GENOMIC DNA]</scope>
    <source>
        <strain evidence="2 3">Mal52</strain>
    </source>
</reference>
<dbReference type="KEGG" id="sdyn:Mal52_43430"/>
<evidence type="ECO:0000256" key="1">
    <source>
        <dbReference type="SAM" id="Phobius"/>
    </source>
</evidence>
<dbReference type="AlphaFoldDB" id="A0A517ZTN7"/>
<gene>
    <name evidence="2" type="ORF">Mal52_43430</name>
</gene>
<evidence type="ECO:0000313" key="3">
    <source>
        <dbReference type="Proteomes" id="UP000319383"/>
    </source>
</evidence>
<feature type="transmembrane region" description="Helical" evidence="1">
    <location>
        <begin position="54"/>
        <end position="75"/>
    </location>
</feature>
<feature type="transmembrane region" description="Helical" evidence="1">
    <location>
        <begin position="109"/>
        <end position="134"/>
    </location>
</feature>
<dbReference type="PANTHER" id="PTHR43471">
    <property type="entry name" value="ABC TRANSPORTER PERMEASE"/>
    <property type="match status" value="1"/>
</dbReference>
<protein>
    <submittedName>
        <fullName evidence="2">ABC-2 family transporter protein</fullName>
    </submittedName>
</protein>
<feature type="transmembrane region" description="Helical" evidence="1">
    <location>
        <begin position="460"/>
        <end position="481"/>
    </location>
</feature>
<feature type="transmembrane region" description="Helical" evidence="1">
    <location>
        <begin position="433"/>
        <end position="453"/>
    </location>
</feature>
<evidence type="ECO:0000313" key="2">
    <source>
        <dbReference type="EMBL" id="QDU45847.1"/>
    </source>
</evidence>
<keyword evidence="3" id="KW-1185">Reference proteome</keyword>
<feature type="transmembrane region" description="Helical" evidence="1">
    <location>
        <begin position="174"/>
        <end position="194"/>
    </location>
</feature>
<keyword evidence="1" id="KW-0472">Membrane</keyword>
<accession>A0A517ZTN7</accession>
<sequence>MIRGTMAMMDRALRVDSRSLRAHLIRFLFVGMIVWCLMLSEMQAWGTSAPGLDFLIPMLMITLLLITLGGVSLFATAITEEKEEMTLGLLRMAGVGPASLLLGKGVTRIVIALLILAAQFPFMLLAITLGGVLIHQVWAAYLAICAYLLMIGNAGLLMSVICRTSRLASFSMTMLLLVFFFGPWVLGAILSAAINAGTVAPEGVFAVNADALLLKVGEANIFQRITVILHSSFNESLISFQVVFHTIAALVLFVLAWLLFDVFNREERAAAAERPLFGRRVGKTRWIAVPRTWRNALLWKDFFYATGGWQMMVVKIFLYGAMIVAFTIFLEVTDIAPSFTLSAETLGNSAIWVSMLMLFAELCFYCSRIFRDEIRNRTLSGLVTLPISIPAIVYSKWAGCLLATLPAVGYFFAGVVLYPDDFFDFIDASEALWLFYTILQFVVGFHLCTLFSMFIKYGGVALAIALVFVGNVLLIFTIGALTSGFRGGEGDEFAILGCMGSMVVTVILHLAVIFRMQVMATR</sequence>
<organism evidence="2 3">
    <name type="scientific">Symmachiella dynata</name>
    <dbReference type="NCBI Taxonomy" id="2527995"/>
    <lineage>
        <taxon>Bacteria</taxon>
        <taxon>Pseudomonadati</taxon>
        <taxon>Planctomycetota</taxon>
        <taxon>Planctomycetia</taxon>
        <taxon>Planctomycetales</taxon>
        <taxon>Planctomycetaceae</taxon>
        <taxon>Symmachiella</taxon>
    </lineage>
</organism>
<dbReference type="Proteomes" id="UP000319383">
    <property type="component" value="Chromosome"/>
</dbReference>
<feature type="transmembrane region" description="Helical" evidence="1">
    <location>
        <begin position="350"/>
        <end position="370"/>
    </location>
</feature>
<feature type="transmembrane region" description="Helical" evidence="1">
    <location>
        <begin position="238"/>
        <end position="260"/>
    </location>
</feature>
<feature type="transmembrane region" description="Helical" evidence="1">
    <location>
        <begin position="493"/>
        <end position="514"/>
    </location>
</feature>
<dbReference type="RefSeq" id="WP_145378388.1">
    <property type="nucleotide sequence ID" value="NZ_CP036276.1"/>
</dbReference>
<dbReference type="EMBL" id="CP036276">
    <property type="protein sequence ID" value="QDU45847.1"/>
    <property type="molecule type" value="Genomic_DNA"/>
</dbReference>
<proteinExistence type="predicted"/>
<keyword evidence="1" id="KW-1133">Transmembrane helix</keyword>
<feature type="transmembrane region" description="Helical" evidence="1">
    <location>
        <begin position="140"/>
        <end position="162"/>
    </location>
</feature>
<keyword evidence="1" id="KW-0812">Transmembrane</keyword>
<feature type="transmembrane region" description="Helical" evidence="1">
    <location>
        <begin position="312"/>
        <end position="330"/>
    </location>
</feature>
<name>A0A517ZTN7_9PLAN</name>
<feature type="transmembrane region" description="Helical" evidence="1">
    <location>
        <begin position="391"/>
        <end position="413"/>
    </location>
</feature>